<sequence>MADQLHLRSGQPCPWSVLHKLVPTLPLFLNEEFGPVLKDELLGDSGKRVISVTNQNSLNT</sequence>
<gene>
    <name evidence="1" type="ORF">CY34DRAFT_803601</name>
</gene>
<dbReference type="HOGENOM" id="CLU_2943388_0_0_1"/>
<protein>
    <submittedName>
        <fullName evidence="1">Uncharacterized protein</fullName>
    </submittedName>
</protein>
<reference evidence="1 2" key="1">
    <citation type="submission" date="2014-04" db="EMBL/GenBank/DDBJ databases">
        <authorList>
            <consortium name="DOE Joint Genome Institute"/>
            <person name="Kuo A."/>
            <person name="Ruytinx J."/>
            <person name="Rineau F."/>
            <person name="Colpaert J."/>
            <person name="Kohler A."/>
            <person name="Nagy L.G."/>
            <person name="Floudas D."/>
            <person name="Copeland A."/>
            <person name="Barry K.W."/>
            <person name="Cichocki N."/>
            <person name="Veneault-Fourrey C."/>
            <person name="LaButti K."/>
            <person name="Lindquist E.A."/>
            <person name="Lipzen A."/>
            <person name="Lundell T."/>
            <person name="Morin E."/>
            <person name="Murat C."/>
            <person name="Sun H."/>
            <person name="Tunlid A."/>
            <person name="Henrissat B."/>
            <person name="Grigoriev I.V."/>
            <person name="Hibbett D.S."/>
            <person name="Martin F."/>
            <person name="Nordberg H.P."/>
            <person name="Cantor M.N."/>
            <person name="Hua S.X."/>
        </authorList>
    </citation>
    <scope>NUCLEOTIDE SEQUENCE [LARGE SCALE GENOMIC DNA]</scope>
    <source>
        <strain evidence="1 2">UH-Slu-Lm8-n1</strain>
    </source>
</reference>
<evidence type="ECO:0000313" key="2">
    <source>
        <dbReference type="Proteomes" id="UP000054485"/>
    </source>
</evidence>
<accession>A0A0D0B0R8</accession>
<reference evidence="2" key="2">
    <citation type="submission" date="2015-01" db="EMBL/GenBank/DDBJ databases">
        <title>Evolutionary Origins and Diversification of the Mycorrhizal Mutualists.</title>
        <authorList>
            <consortium name="DOE Joint Genome Institute"/>
            <consortium name="Mycorrhizal Genomics Consortium"/>
            <person name="Kohler A."/>
            <person name="Kuo A."/>
            <person name="Nagy L.G."/>
            <person name="Floudas D."/>
            <person name="Copeland A."/>
            <person name="Barry K.W."/>
            <person name="Cichocki N."/>
            <person name="Veneault-Fourrey C."/>
            <person name="LaButti K."/>
            <person name="Lindquist E.A."/>
            <person name="Lipzen A."/>
            <person name="Lundell T."/>
            <person name="Morin E."/>
            <person name="Murat C."/>
            <person name="Riley R."/>
            <person name="Ohm R."/>
            <person name="Sun H."/>
            <person name="Tunlid A."/>
            <person name="Henrissat B."/>
            <person name="Grigoriev I.V."/>
            <person name="Hibbett D.S."/>
            <person name="Martin F."/>
        </authorList>
    </citation>
    <scope>NUCLEOTIDE SEQUENCE [LARGE SCALE GENOMIC DNA]</scope>
    <source>
        <strain evidence="2">UH-Slu-Lm8-n1</strain>
    </source>
</reference>
<dbReference type="Proteomes" id="UP000054485">
    <property type="component" value="Unassembled WGS sequence"/>
</dbReference>
<evidence type="ECO:0000313" key="1">
    <source>
        <dbReference type="EMBL" id="KIK43614.1"/>
    </source>
</evidence>
<proteinExistence type="predicted"/>
<dbReference type="InParanoid" id="A0A0D0B0R8"/>
<organism evidence="1 2">
    <name type="scientific">Suillus luteus UH-Slu-Lm8-n1</name>
    <dbReference type="NCBI Taxonomy" id="930992"/>
    <lineage>
        <taxon>Eukaryota</taxon>
        <taxon>Fungi</taxon>
        <taxon>Dikarya</taxon>
        <taxon>Basidiomycota</taxon>
        <taxon>Agaricomycotina</taxon>
        <taxon>Agaricomycetes</taxon>
        <taxon>Agaricomycetidae</taxon>
        <taxon>Boletales</taxon>
        <taxon>Suillineae</taxon>
        <taxon>Suillaceae</taxon>
        <taxon>Suillus</taxon>
    </lineage>
</organism>
<dbReference type="EMBL" id="KN835208">
    <property type="protein sequence ID" value="KIK43614.1"/>
    <property type="molecule type" value="Genomic_DNA"/>
</dbReference>
<name>A0A0D0B0R8_9AGAM</name>
<keyword evidence="2" id="KW-1185">Reference proteome</keyword>
<dbReference type="AlphaFoldDB" id="A0A0D0B0R8"/>